<protein>
    <submittedName>
        <fullName evidence="3">Uncharacterized protein</fullName>
    </submittedName>
</protein>
<dbReference type="Gene3D" id="3.30.2040.10">
    <property type="entry name" value="PSTPO5379-like domain"/>
    <property type="match status" value="1"/>
</dbReference>
<name>A0A7J6UMR5_PEROL</name>
<comment type="caution">
    <text evidence="3">The sequence shown here is derived from an EMBL/GenBank/DDBJ whole genome shotgun (WGS) entry which is preliminary data.</text>
</comment>
<accession>A0A7J6UMR5</accession>
<dbReference type="Pfam" id="PF07286">
    <property type="entry name" value="D-Glu_cyclase"/>
    <property type="match status" value="1"/>
</dbReference>
<dbReference type="FunFam" id="3.30.2040.10:FF:000001">
    <property type="entry name" value="D-glutamate cyclase, mitochondrial"/>
    <property type="match status" value="1"/>
</dbReference>
<proteinExistence type="inferred from homology"/>
<sequence>MVGDAIFDEKTGKWHYSDQKQLHTHLDEGKALKRTRGAIQELGRRLRDHAVDATAAAKVREECRDGVWSGPTSGKAPGHVQANLVMLPSKYKNDFERFCALNPQACPLLETIDSTTTTDADGHRRLKLISAVVAPGADILTDAPKYTVYNGHDKVEVLRADVSVPEDVQGLTGFVFGCSFSWEDKLAEAGAPPRHMVQGKNVSMYRTNIPNKVAGPFGGVLVVTMRPYRLDQIPQVIQITSQYPLAHGRPVHIGDGRAIGVDISQPPHYGDAVEVHEDEVCVFWCCGVTSTVGAISGDPEFLVTHSPGHMLVLDITNDMLLGIGDFDELRP</sequence>
<dbReference type="Gene3D" id="3.40.1640.10">
    <property type="entry name" value="PSTPO5379-like"/>
    <property type="match status" value="1"/>
</dbReference>
<keyword evidence="4" id="KW-1185">Reference proteome</keyword>
<comment type="similarity">
    <text evidence="1">Belongs to the D-glutamate cyclase family.</text>
</comment>
<evidence type="ECO:0000256" key="2">
    <source>
        <dbReference type="ARBA" id="ARBA00023239"/>
    </source>
</evidence>
<dbReference type="EMBL" id="JABANO010001545">
    <property type="protein sequence ID" value="KAF4758336.1"/>
    <property type="molecule type" value="Genomic_DNA"/>
</dbReference>
<evidence type="ECO:0000256" key="1">
    <source>
        <dbReference type="ARBA" id="ARBA00007896"/>
    </source>
</evidence>
<evidence type="ECO:0000313" key="3">
    <source>
        <dbReference type="EMBL" id="KAF4758336.1"/>
    </source>
</evidence>
<organism evidence="3 4">
    <name type="scientific">Perkinsus olseni</name>
    <name type="common">Perkinsus atlanticus</name>
    <dbReference type="NCBI Taxonomy" id="32597"/>
    <lineage>
        <taxon>Eukaryota</taxon>
        <taxon>Sar</taxon>
        <taxon>Alveolata</taxon>
        <taxon>Perkinsozoa</taxon>
        <taxon>Perkinsea</taxon>
        <taxon>Perkinsida</taxon>
        <taxon>Perkinsidae</taxon>
        <taxon>Perkinsus</taxon>
    </lineage>
</organism>
<dbReference type="Proteomes" id="UP000553632">
    <property type="component" value="Unassembled WGS sequence"/>
</dbReference>
<dbReference type="GO" id="GO:0047820">
    <property type="term" value="F:D-glutamate cyclase activity"/>
    <property type="evidence" value="ECO:0007669"/>
    <property type="project" value="TreeGrafter"/>
</dbReference>
<dbReference type="PANTHER" id="PTHR32022">
    <property type="entry name" value="D-GLUTAMATE CYCLASE, MITOCHONDRIAL"/>
    <property type="match status" value="1"/>
</dbReference>
<dbReference type="AlphaFoldDB" id="A0A7J6UMR5"/>
<dbReference type="GO" id="GO:0006536">
    <property type="term" value="P:glutamate metabolic process"/>
    <property type="evidence" value="ECO:0007669"/>
    <property type="project" value="TreeGrafter"/>
</dbReference>
<dbReference type="InterPro" id="IPR038021">
    <property type="entry name" value="Putative_hydro-lyase"/>
</dbReference>
<dbReference type="SUPFAM" id="SSF160920">
    <property type="entry name" value="PSTPO5379-like"/>
    <property type="match status" value="1"/>
</dbReference>
<dbReference type="InterPro" id="IPR009906">
    <property type="entry name" value="D-Glu_cyclase"/>
</dbReference>
<dbReference type="PANTHER" id="PTHR32022:SF10">
    <property type="entry name" value="D-GLUTAMATE CYCLASE, MITOCHONDRIAL"/>
    <property type="match status" value="1"/>
</dbReference>
<gene>
    <name evidence="3" type="ORF">FOZ63_017373</name>
</gene>
<evidence type="ECO:0000313" key="4">
    <source>
        <dbReference type="Proteomes" id="UP000553632"/>
    </source>
</evidence>
<dbReference type="OMA" id="NVPMYKT"/>
<keyword evidence="2" id="KW-0456">Lyase</keyword>
<reference evidence="3 4" key="1">
    <citation type="submission" date="2020-04" db="EMBL/GenBank/DDBJ databases">
        <title>Perkinsus olseni comparative genomics.</title>
        <authorList>
            <person name="Bogema D.R."/>
        </authorList>
    </citation>
    <scope>NUCLEOTIDE SEQUENCE [LARGE SCALE GENOMIC DNA]</scope>
    <source>
        <strain evidence="3 4">ATCC PRA-207</strain>
    </source>
</reference>